<dbReference type="AlphaFoldDB" id="A0A0R1H2Y1"/>
<dbReference type="Gene3D" id="3.40.630.30">
    <property type="match status" value="1"/>
</dbReference>
<gene>
    <name evidence="4" type="ORF">FC62_GL000923</name>
</gene>
<dbReference type="PROSITE" id="PS51186">
    <property type="entry name" value="GNAT"/>
    <property type="match status" value="1"/>
</dbReference>
<keyword evidence="5" id="KW-1185">Reference proteome</keyword>
<feature type="domain" description="Integrase catalytic" evidence="2">
    <location>
        <begin position="157"/>
        <end position="292"/>
    </location>
</feature>
<comment type="function">
    <text evidence="1">Involved in the transposition of the insertion sequence.</text>
</comment>
<evidence type="ECO:0000313" key="5">
    <source>
        <dbReference type="Proteomes" id="UP000050909"/>
    </source>
</evidence>
<dbReference type="PROSITE" id="PS50994">
    <property type="entry name" value="INTEGRASE"/>
    <property type="match status" value="1"/>
</dbReference>
<dbReference type="Pfam" id="PF00665">
    <property type="entry name" value="rve"/>
    <property type="match status" value="1"/>
</dbReference>
<dbReference type="InterPro" id="IPR050900">
    <property type="entry name" value="Transposase_IS3/IS150/IS904"/>
</dbReference>
<dbReference type="SUPFAM" id="SSF55729">
    <property type="entry name" value="Acyl-CoA N-acyltransferases (Nat)"/>
    <property type="match status" value="1"/>
</dbReference>
<dbReference type="CDD" id="cd04301">
    <property type="entry name" value="NAT_SF"/>
    <property type="match status" value="1"/>
</dbReference>
<proteinExistence type="predicted"/>
<reference evidence="4 5" key="1">
    <citation type="journal article" date="2015" name="Genome Announc.">
        <title>Expanding the biotechnology potential of lactobacilli through comparative genomics of 213 strains and associated genera.</title>
        <authorList>
            <person name="Sun Z."/>
            <person name="Harris H.M."/>
            <person name="McCann A."/>
            <person name="Guo C."/>
            <person name="Argimon S."/>
            <person name="Zhang W."/>
            <person name="Yang X."/>
            <person name="Jeffery I.B."/>
            <person name="Cooney J.C."/>
            <person name="Kagawa T.F."/>
            <person name="Liu W."/>
            <person name="Song Y."/>
            <person name="Salvetti E."/>
            <person name="Wrobel A."/>
            <person name="Rasinkangas P."/>
            <person name="Parkhill J."/>
            <person name="Rea M.C."/>
            <person name="O'Sullivan O."/>
            <person name="Ritari J."/>
            <person name="Douillard F.P."/>
            <person name="Paul Ross R."/>
            <person name="Yang R."/>
            <person name="Briner A.E."/>
            <person name="Felis G.E."/>
            <person name="de Vos W.M."/>
            <person name="Barrangou R."/>
            <person name="Klaenhammer T.R."/>
            <person name="Caufield P.W."/>
            <person name="Cui Y."/>
            <person name="Zhang H."/>
            <person name="O'Toole P.W."/>
        </authorList>
    </citation>
    <scope>NUCLEOTIDE SEQUENCE [LARGE SCALE GENOMIC DNA]</scope>
    <source>
        <strain evidence="4 5">DSM 20534</strain>
    </source>
</reference>
<dbReference type="PANTHER" id="PTHR46889">
    <property type="entry name" value="TRANSPOSASE INSF FOR INSERTION SEQUENCE IS3B-RELATED"/>
    <property type="match status" value="1"/>
</dbReference>
<evidence type="ECO:0000259" key="2">
    <source>
        <dbReference type="PROSITE" id="PS50994"/>
    </source>
</evidence>
<dbReference type="InterPro" id="IPR016181">
    <property type="entry name" value="Acyl_CoA_acyltransferase"/>
</dbReference>
<name>A0A0R1H2Y1_9LACO</name>
<dbReference type="InterPro" id="IPR025948">
    <property type="entry name" value="HTH-like_dom"/>
</dbReference>
<dbReference type="NCBIfam" id="NF033516">
    <property type="entry name" value="transpos_IS3"/>
    <property type="match status" value="1"/>
</dbReference>
<dbReference type="EMBL" id="AZCV01000002">
    <property type="protein sequence ID" value="KRK38148.1"/>
    <property type="molecule type" value="Genomic_DNA"/>
</dbReference>
<dbReference type="InterPro" id="IPR012337">
    <property type="entry name" value="RNaseH-like_sf"/>
</dbReference>
<dbReference type="Pfam" id="PF13276">
    <property type="entry name" value="HTH_21"/>
    <property type="match status" value="1"/>
</dbReference>
<sequence length="292" mass="34185">MLPEANIFVYRNNETTIGFLGELDGYIAGLFVDMNYRNQGVGSRLINYLKQINDKLTLSVYVDNINAVNFYENKDFIIDSVGMDTETDSKEYHMIWENNYRAYGYPRITMVLRKSGICVGSKRILRLMREMEIHSLMNRRFKKPGTHVDHSQRPNLIKHQPNARIWRADITYLELRPGTWVYLSSIYEPKVHQVLAFKIGRQMEATLVVETINQALECHQKPQYFHSDMGSQYTSNEVETLLERHQISHSYSKQGYPYDNGPIEAFHSLLKREFAFQTTFSNFEDLVIRTSN</sequence>
<evidence type="ECO:0000313" key="4">
    <source>
        <dbReference type="EMBL" id="KRK38148.1"/>
    </source>
</evidence>
<dbReference type="GO" id="GO:0016747">
    <property type="term" value="F:acyltransferase activity, transferring groups other than amino-acyl groups"/>
    <property type="evidence" value="ECO:0007669"/>
    <property type="project" value="InterPro"/>
</dbReference>
<comment type="caution">
    <text evidence="4">The sequence shown here is derived from an EMBL/GenBank/DDBJ whole genome shotgun (WGS) entry which is preliminary data.</text>
</comment>
<feature type="domain" description="N-acetyltransferase" evidence="3">
    <location>
        <begin position="1"/>
        <end position="102"/>
    </location>
</feature>
<dbReference type="InterPro" id="IPR000182">
    <property type="entry name" value="GNAT_dom"/>
</dbReference>
<dbReference type="Pfam" id="PF13508">
    <property type="entry name" value="Acetyltransf_7"/>
    <property type="match status" value="1"/>
</dbReference>
<organism evidence="4 5">
    <name type="scientific">Amylolactobacillus amylotrophicus DSM 20534</name>
    <dbReference type="NCBI Taxonomy" id="1423722"/>
    <lineage>
        <taxon>Bacteria</taxon>
        <taxon>Bacillati</taxon>
        <taxon>Bacillota</taxon>
        <taxon>Bacilli</taxon>
        <taxon>Lactobacillales</taxon>
        <taxon>Lactobacillaceae</taxon>
        <taxon>Amylolactobacillus</taxon>
    </lineage>
</organism>
<dbReference type="SUPFAM" id="SSF53098">
    <property type="entry name" value="Ribonuclease H-like"/>
    <property type="match status" value="1"/>
</dbReference>
<dbReference type="InterPro" id="IPR048020">
    <property type="entry name" value="Transpos_IS3"/>
</dbReference>
<dbReference type="GO" id="GO:0015074">
    <property type="term" value="P:DNA integration"/>
    <property type="evidence" value="ECO:0007669"/>
    <property type="project" value="InterPro"/>
</dbReference>
<dbReference type="Gene3D" id="3.30.420.10">
    <property type="entry name" value="Ribonuclease H-like superfamily/Ribonuclease H"/>
    <property type="match status" value="1"/>
</dbReference>
<accession>A0A0R1H2Y1</accession>
<dbReference type="InterPro" id="IPR001584">
    <property type="entry name" value="Integrase_cat-core"/>
</dbReference>
<protein>
    <submittedName>
        <fullName evidence="4">Transposase</fullName>
    </submittedName>
</protein>
<dbReference type="Proteomes" id="UP000050909">
    <property type="component" value="Unassembled WGS sequence"/>
</dbReference>
<evidence type="ECO:0000256" key="1">
    <source>
        <dbReference type="ARBA" id="ARBA00002286"/>
    </source>
</evidence>
<dbReference type="GO" id="GO:0003676">
    <property type="term" value="F:nucleic acid binding"/>
    <property type="evidence" value="ECO:0007669"/>
    <property type="project" value="InterPro"/>
</dbReference>
<dbReference type="InterPro" id="IPR036397">
    <property type="entry name" value="RNaseH_sf"/>
</dbReference>
<dbReference type="PATRIC" id="fig|1423722.3.peg.939"/>
<dbReference type="PANTHER" id="PTHR46889:SF4">
    <property type="entry name" value="TRANSPOSASE INSO FOR INSERTION SEQUENCE ELEMENT IS911B-RELATED"/>
    <property type="match status" value="1"/>
</dbReference>
<evidence type="ECO:0000259" key="3">
    <source>
        <dbReference type="PROSITE" id="PS51186"/>
    </source>
</evidence>